<comment type="caution">
    <text evidence="10">The sequence shown here is derived from an EMBL/GenBank/DDBJ whole genome shotgun (WGS) entry which is preliminary data.</text>
</comment>
<dbReference type="RefSeq" id="WP_260902277.1">
    <property type="nucleotide sequence ID" value="NZ_JAOCZP010000002.1"/>
</dbReference>
<evidence type="ECO:0000256" key="8">
    <source>
        <dbReference type="SAM" id="Phobius"/>
    </source>
</evidence>
<feature type="transmembrane region" description="Helical" evidence="8">
    <location>
        <begin position="88"/>
        <end position="112"/>
    </location>
</feature>
<reference evidence="10 11" key="1">
    <citation type="submission" date="2022-09" db="EMBL/GenBank/DDBJ databases">
        <title>Chelativorans salina sp. nov., a novel slightly halophilic bacterium isolated from a saline lake sediment enrichment.</title>
        <authorList>
            <person name="Gao L."/>
            <person name="Fang B.-Z."/>
            <person name="Li W.-J."/>
        </authorList>
    </citation>
    <scope>NUCLEOTIDE SEQUENCE [LARGE SCALE GENOMIC DNA]</scope>
    <source>
        <strain evidence="10 11">EGI FJ00035</strain>
    </source>
</reference>
<accession>A0ABT2LL89</accession>
<evidence type="ECO:0000256" key="5">
    <source>
        <dbReference type="ARBA" id="ARBA00022989"/>
    </source>
</evidence>
<sequence length="157" mass="17047">MGYSRYDPAGQGRPAWNAGKKVGAKRALKPKQIWAIRFFLDREGRRRAPAHGRRLLVVGLLMDIVAAALMLIPVLLPAATAAGIDPLHFIVFMTASLAVGLATPPVGTCLFATAYVSRLPMERIALAALPFYAINITMLAVIAAFPEIVLWPAEWLN</sequence>
<evidence type="ECO:0000256" key="7">
    <source>
        <dbReference type="RuleBase" id="RU369079"/>
    </source>
</evidence>
<evidence type="ECO:0000259" key="9">
    <source>
        <dbReference type="Pfam" id="PF06808"/>
    </source>
</evidence>
<dbReference type="PANTHER" id="PTHR33362">
    <property type="entry name" value="SIALIC ACID TRAP TRANSPORTER PERMEASE PROTEIN SIAT-RELATED"/>
    <property type="match status" value="1"/>
</dbReference>
<keyword evidence="7" id="KW-0813">Transport</keyword>
<keyword evidence="4 8" id="KW-0812">Transmembrane</keyword>
<proteinExistence type="predicted"/>
<keyword evidence="6 8" id="KW-0472">Membrane</keyword>
<comment type="function">
    <text evidence="7">Part of the tripartite ATP-independent periplasmic (TRAP) transport system.</text>
</comment>
<evidence type="ECO:0000256" key="1">
    <source>
        <dbReference type="ARBA" id="ARBA00004429"/>
    </source>
</evidence>
<evidence type="ECO:0000256" key="4">
    <source>
        <dbReference type="ARBA" id="ARBA00022692"/>
    </source>
</evidence>
<evidence type="ECO:0000313" key="10">
    <source>
        <dbReference type="EMBL" id="MCT7374577.1"/>
    </source>
</evidence>
<dbReference type="Pfam" id="PF06808">
    <property type="entry name" value="DctM"/>
    <property type="match status" value="1"/>
</dbReference>
<feature type="domain" description="TRAP C4-dicarboxylate transport system permease DctM subunit" evidence="9">
    <location>
        <begin position="55"/>
        <end position="148"/>
    </location>
</feature>
<protein>
    <submittedName>
        <fullName evidence="10">TRAP transporter large permease subunit</fullName>
    </submittedName>
</protein>
<gene>
    <name evidence="10" type="ORF">N5A92_05960</name>
</gene>
<dbReference type="InterPro" id="IPR004681">
    <property type="entry name" value="TRAP_DctM"/>
</dbReference>
<feature type="transmembrane region" description="Helical" evidence="8">
    <location>
        <begin position="124"/>
        <end position="145"/>
    </location>
</feature>
<evidence type="ECO:0000256" key="6">
    <source>
        <dbReference type="ARBA" id="ARBA00023136"/>
    </source>
</evidence>
<comment type="subcellular location">
    <subcellularLocation>
        <location evidence="1 7">Cell inner membrane</location>
        <topology evidence="1 7">Multi-pass membrane protein</topology>
    </subcellularLocation>
</comment>
<dbReference type="Proteomes" id="UP001320831">
    <property type="component" value="Unassembled WGS sequence"/>
</dbReference>
<keyword evidence="11" id="KW-1185">Reference proteome</keyword>
<organism evidence="10 11">
    <name type="scientific">Chelativorans salis</name>
    <dbReference type="NCBI Taxonomy" id="2978478"/>
    <lineage>
        <taxon>Bacteria</taxon>
        <taxon>Pseudomonadati</taxon>
        <taxon>Pseudomonadota</taxon>
        <taxon>Alphaproteobacteria</taxon>
        <taxon>Hyphomicrobiales</taxon>
        <taxon>Phyllobacteriaceae</taxon>
        <taxon>Chelativorans</taxon>
    </lineage>
</organism>
<evidence type="ECO:0000256" key="2">
    <source>
        <dbReference type="ARBA" id="ARBA00022475"/>
    </source>
</evidence>
<evidence type="ECO:0000313" key="11">
    <source>
        <dbReference type="Proteomes" id="UP001320831"/>
    </source>
</evidence>
<dbReference type="InterPro" id="IPR010656">
    <property type="entry name" value="DctM"/>
</dbReference>
<keyword evidence="3 7" id="KW-0997">Cell inner membrane</keyword>
<keyword evidence="2" id="KW-1003">Cell membrane</keyword>
<keyword evidence="5 8" id="KW-1133">Transmembrane helix</keyword>
<dbReference type="EMBL" id="JAOCZP010000002">
    <property type="protein sequence ID" value="MCT7374577.1"/>
    <property type="molecule type" value="Genomic_DNA"/>
</dbReference>
<feature type="transmembrane region" description="Helical" evidence="8">
    <location>
        <begin position="55"/>
        <end position="76"/>
    </location>
</feature>
<evidence type="ECO:0000256" key="3">
    <source>
        <dbReference type="ARBA" id="ARBA00022519"/>
    </source>
</evidence>
<name>A0ABT2LL89_9HYPH</name>